<proteinExistence type="predicted"/>
<reference evidence="1 2" key="1">
    <citation type="submission" date="2018-10" db="EMBL/GenBank/DDBJ databases">
        <title>Notoacmeibacter sp. M2BS9Y-3-1, whole genome shotgun sequence.</title>
        <authorList>
            <person name="Tuo L."/>
        </authorList>
    </citation>
    <scope>NUCLEOTIDE SEQUENCE [LARGE SCALE GENOMIC DNA]</scope>
    <source>
        <strain evidence="1 2">M2BS9Y-3-1</strain>
    </source>
</reference>
<evidence type="ECO:0000313" key="1">
    <source>
        <dbReference type="EMBL" id="RLQ85002.1"/>
    </source>
</evidence>
<protein>
    <submittedName>
        <fullName evidence="1">Uncharacterized protein</fullName>
    </submittedName>
</protein>
<accession>A0A3L7J916</accession>
<name>A0A3L7J916_9HYPH</name>
<sequence length="82" mass="9733">MSILHIDVAIAQQCVPPEKPFVPSDDQALKRYADLIQQSFESYLTTIQDYFMCLDRERQRAFEEAEEVTRSYQQFRRHMDSA</sequence>
<dbReference type="EMBL" id="RCWN01000003">
    <property type="protein sequence ID" value="RLQ85002.1"/>
    <property type="molecule type" value="Genomic_DNA"/>
</dbReference>
<comment type="caution">
    <text evidence="1">The sequence shown here is derived from an EMBL/GenBank/DDBJ whole genome shotgun (WGS) entry which is preliminary data.</text>
</comment>
<dbReference type="AlphaFoldDB" id="A0A3L7J916"/>
<dbReference type="Proteomes" id="UP000281094">
    <property type="component" value="Unassembled WGS sequence"/>
</dbReference>
<evidence type="ECO:0000313" key="2">
    <source>
        <dbReference type="Proteomes" id="UP000281094"/>
    </source>
</evidence>
<gene>
    <name evidence="1" type="ORF">D8780_15300</name>
</gene>
<keyword evidence="2" id="KW-1185">Reference proteome</keyword>
<organism evidence="1 2">
    <name type="scientific">Notoacmeibacter ruber</name>
    <dbReference type="NCBI Taxonomy" id="2670375"/>
    <lineage>
        <taxon>Bacteria</taxon>
        <taxon>Pseudomonadati</taxon>
        <taxon>Pseudomonadota</taxon>
        <taxon>Alphaproteobacteria</taxon>
        <taxon>Hyphomicrobiales</taxon>
        <taxon>Notoacmeibacteraceae</taxon>
        <taxon>Notoacmeibacter</taxon>
    </lineage>
</organism>